<evidence type="ECO:0000313" key="3">
    <source>
        <dbReference type="EMBL" id="EQB45391.1"/>
    </source>
</evidence>
<reference evidence="4" key="1">
    <citation type="journal article" date="2013" name="Mol. Plant Microbe Interact.">
        <title>Global aspects of pacC regulation of pathogenicity genes in Colletotrichum gloeosporioides as revealed by transcriptome analysis.</title>
        <authorList>
            <person name="Alkan N."/>
            <person name="Meng X."/>
            <person name="Friedlander G."/>
            <person name="Reuveni E."/>
            <person name="Sukno S."/>
            <person name="Sherman A."/>
            <person name="Thon M."/>
            <person name="Fluhr R."/>
            <person name="Prusky D."/>
        </authorList>
    </citation>
    <scope>NUCLEOTIDE SEQUENCE [LARGE SCALE GENOMIC DNA]</scope>
    <source>
        <strain evidence="4">Cg-14</strain>
    </source>
</reference>
<sequence>MGLVLQWEILIGISVAGDFVLVSPPAISPALSPSSSAAPPRGLYNGAGGPP</sequence>
<name>T0L1G8_COLGC</name>
<organism evidence="3 4">
    <name type="scientific">Colletotrichum gloeosporioides (strain Cg-14)</name>
    <name type="common">Anthracnose fungus</name>
    <name type="synonym">Glomerella cingulata</name>
    <dbReference type="NCBI Taxonomy" id="1237896"/>
    <lineage>
        <taxon>Eukaryota</taxon>
        <taxon>Fungi</taxon>
        <taxon>Dikarya</taxon>
        <taxon>Ascomycota</taxon>
        <taxon>Pezizomycotina</taxon>
        <taxon>Sordariomycetes</taxon>
        <taxon>Hypocreomycetidae</taxon>
        <taxon>Glomerellales</taxon>
        <taxon>Glomerellaceae</taxon>
        <taxon>Colletotrichum</taxon>
        <taxon>Colletotrichum gloeosporioides species complex</taxon>
    </lineage>
</organism>
<comment type="caution">
    <text evidence="3">The sequence shown here is derived from an EMBL/GenBank/DDBJ whole genome shotgun (WGS) entry which is preliminary data.</text>
</comment>
<dbReference type="AlphaFoldDB" id="T0L1G8"/>
<gene>
    <name evidence="3" type="ORF">CGLO_15741</name>
</gene>
<protein>
    <submittedName>
        <fullName evidence="3">Uncharacterized protein</fullName>
    </submittedName>
</protein>
<accession>T0L1G8</accession>
<feature type="chain" id="PRO_5004579617" evidence="2">
    <location>
        <begin position="17"/>
        <end position="51"/>
    </location>
</feature>
<feature type="region of interest" description="Disordered" evidence="1">
    <location>
        <begin position="30"/>
        <end position="51"/>
    </location>
</feature>
<feature type="signal peptide" evidence="2">
    <location>
        <begin position="1"/>
        <end position="16"/>
    </location>
</feature>
<dbReference type="Proteomes" id="UP000015530">
    <property type="component" value="Unassembled WGS sequence"/>
</dbReference>
<evidence type="ECO:0000256" key="2">
    <source>
        <dbReference type="SAM" id="SignalP"/>
    </source>
</evidence>
<evidence type="ECO:0000256" key="1">
    <source>
        <dbReference type="SAM" id="MobiDB-lite"/>
    </source>
</evidence>
<keyword evidence="2" id="KW-0732">Signal</keyword>
<evidence type="ECO:0000313" key="4">
    <source>
        <dbReference type="Proteomes" id="UP000015530"/>
    </source>
</evidence>
<proteinExistence type="predicted"/>
<dbReference type="EMBL" id="AMYD01003737">
    <property type="protein sequence ID" value="EQB45391.1"/>
    <property type="molecule type" value="Genomic_DNA"/>
</dbReference>
<dbReference type="HOGENOM" id="CLU_3106225_0_0_1"/>
<feature type="compositionally biased region" description="Low complexity" evidence="1">
    <location>
        <begin position="30"/>
        <end position="40"/>
    </location>
</feature>